<name>A0ABQ2A9Z6_9BACT</name>
<protein>
    <recommendedName>
        <fullName evidence="3">Alpha/beta hydrolase</fullName>
    </recommendedName>
</protein>
<gene>
    <name evidence="1" type="ORF">GCM10011495_29450</name>
</gene>
<evidence type="ECO:0000313" key="1">
    <source>
        <dbReference type="EMBL" id="GGH88362.1"/>
    </source>
</evidence>
<evidence type="ECO:0008006" key="3">
    <source>
        <dbReference type="Google" id="ProtNLM"/>
    </source>
</evidence>
<organism evidence="1 2">
    <name type="scientific">Hymenobacter frigidus</name>
    <dbReference type="NCBI Taxonomy" id="1524095"/>
    <lineage>
        <taxon>Bacteria</taxon>
        <taxon>Pseudomonadati</taxon>
        <taxon>Bacteroidota</taxon>
        <taxon>Cytophagia</taxon>
        <taxon>Cytophagales</taxon>
        <taxon>Hymenobacteraceae</taxon>
        <taxon>Hymenobacter</taxon>
    </lineage>
</organism>
<keyword evidence="2" id="KW-1185">Reference proteome</keyword>
<comment type="caution">
    <text evidence="1">The sequence shown here is derived from an EMBL/GenBank/DDBJ whole genome shotgun (WGS) entry which is preliminary data.</text>
</comment>
<sequence>MGLALLLAACQPRQSETDSATTPPVGHYEGSISLNGQPEVRAALDIRHPRVGHYEAEFTAPGVGTLGFVADTISFSNNTLQIKRPARAGQVLTLTLEGDFLRGTLALDSSKAQALLVKRGSPTPSTYRVEELPQAKGSAWLFAPADTSTPGPALALLPDQETTPAAAIWADALAREGIIVLLLPAVDSVTGPAETVRLSQALKILHGTAGADSATIGAWAVGARAALLAHLLVDDTSLRMNFLIAQNAPVSTTDRAAWRELRKRKLPVLGLYGGLGANQQAAAMRQALGGRRGNAVRAYRAGRPDLLVAGGLSPRFGTGLPADVVEWLRSR</sequence>
<proteinExistence type="predicted"/>
<reference evidence="2" key="1">
    <citation type="journal article" date="2019" name="Int. J. Syst. Evol. Microbiol.">
        <title>The Global Catalogue of Microorganisms (GCM) 10K type strain sequencing project: providing services to taxonomists for standard genome sequencing and annotation.</title>
        <authorList>
            <consortium name="The Broad Institute Genomics Platform"/>
            <consortium name="The Broad Institute Genome Sequencing Center for Infectious Disease"/>
            <person name="Wu L."/>
            <person name="Ma J."/>
        </authorList>
    </citation>
    <scope>NUCLEOTIDE SEQUENCE [LARGE SCALE GENOMIC DNA]</scope>
    <source>
        <strain evidence="2">CGMCC 1.14966</strain>
    </source>
</reference>
<accession>A0ABQ2A9Z6</accession>
<dbReference type="Proteomes" id="UP000637774">
    <property type="component" value="Unassembled WGS sequence"/>
</dbReference>
<dbReference type="EMBL" id="BMGY01000031">
    <property type="protein sequence ID" value="GGH88362.1"/>
    <property type="molecule type" value="Genomic_DNA"/>
</dbReference>
<evidence type="ECO:0000313" key="2">
    <source>
        <dbReference type="Proteomes" id="UP000637774"/>
    </source>
</evidence>